<feature type="compositionally biased region" description="Basic and acidic residues" evidence="1">
    <location>
        <begin position="155"/>
        <end position="177"/>
    </location>
</feature>
<evidence type="ECO:0000256" key="1">
    <source>
        <dbReference type="SAM" id="MobiDB-lite"/>
    </source>
</evidence>
<feature type="compositionally biased region" description="Polar residues" evidence="1">
    <location>
        <begin position="245"/>
        <end position="262"/>
    </location>
</feature>
<organism evidence="2">
    <name type="scientific">Guillardia theta</name>
    <name type="common">Cryptophyte</name>
    <name type="synonym">Cryptomonas phi</name>
    <dbReference type="NCBI Taxonomy" id="55529"/>
    <lineage>
        <taxon>Eukaryota</taxon>
        <taxon>Cryptophyceae</taxon>
        <taxon>Pyrenomonadales</taxon>
        <taxon>Geminigeraceae</taxon>
        <taxon>Guillardia</taxon>
    </lineage>
</organism>
<dbReference type="EMBL" id="HBKN01048942">
    <property type="protein sequence ID" value="CAE2339478.1"/>
    <property type="molecule type" value="Transcribed_RNA"/>
</dbReference>
<evidence type="ECO:0000313" key="2">
    <source>
        <dbReference type="EMBL" id="CAE2339478.1"/>
    </source>
</evidence>
<feature type="compositionally biased region" description="Low complexity" evidence="1">
    <location>
        <begin position="190"/>
        <end position="202"/>
    </location>
</feature>
<proteinExistence type="predicted"/>
<gene>
    <name evidence="2" type="ORF">GTHE00462_LOCUS38263</name>
</gene>
<accession>A0A7S4PN71</accession>
<dbReference type="AlphaFoldDB" id="A0A7S4PN71"/>
<feature type="region of interest" description="Disordered" evidence="1">
    <location>
        <begin position="155"/>
        <end position="262"/>
    </location>
</feature>
<name>A0A7S4PN71_GUITH</name>
<protein>
    <submittedName>
        <fullName evidence="2">Uncharacterized protein</fullName>
    </submittedName>
</protein>
<feature type="compositionally biased region" description="Polar residues" evidence="1">
    <location>
        <begin position="212"/>
        <end position="225"/>
    </location>
</feature>
<reference evidence="2" key="1">
    <citation type="submission" date="2021-01" db="EMBL/GenBank/DDBJ databases">
        <authorList>
            <person name="Corre E."/>
            <person name="Pelletier E."/>
            <person name="Niang G."/>
            <person name="Scheremetjew M."/>
            <person name="Finn R."/>
            <person name="Kale V."/>
            <person name="Holt S."/>
            <person name="Cochrane G."/>
            <person name="Meng A."/>
            <person name="Brown T."/>
            <person name="Cohen L."/>
        </authorList>
    </citation>
    <scope>NUCLEOTIDE SEQUENCE</scope>
    <source>
        <strain evidence="2">CCMP 2712</strain>
    </source>
</reference>
<sequence>MPEGNDATREIYDDDTRVFDSYQGETSKADQDFFNDQSAVNEEILQMVLDMDFGFVLTAMDKFSTGLKRDLSRCLRVDEYRVSIKNVSSGSVVVVVAILPGREDEKTPRELVQELRDQATMAESRLFAGVYSSRLKKISSLTGEFFEVECHHIDKKDGKNDSHSSGHFSFARDDPPARKSIPAGLDNSRVRSSMSSRSGAGADRSRDDRTTPQKSASSSSPTAQADGTGVATPSVGQAAAGGRQSMGTPSFATPSPLGQTTDTRGLQVTNMAFEPVHVEVFKRSGESIIKAEVPPNGCFPSGDVNSIWRIPAGKDVCFAVFLPSEPEYRRTFCLPEFDRRSVRVRVEIDPTRRTVMVSPQMKKGQQIQGNIDAYSLRLNMIQDSTAKFNSNSLFADEQ</sequence>